<comment type="similarity">
    <text evidence="1">Belongs to the HupF/HypC family.</text>
</comment>
<proteinExistence type="inferred from homology"/>
<dbReference type="InterPro" id="IPR001109">
    <property type="entry name" value="Hydrogenase_HupF/HypC"/>
</dbReference>
<accession>A0A1Y2K982</accession>
<evidence type="ECO:0000313" key="2">
    <source>
        <dbReference type="EMBL" id="OSM07297.1"/>
    </source>
</evidence>
<dbReference type="STRING" id="1434232.MAIT1_04483"/>
<dbReference type="PANTHER" id="PTHR35177:SF2">
    <property type="entry name" value="HYDROGENASE MATURATION FACTOR HYBG"/>
    <property type="match status" value="1"/>
</dbReference>
<dbReference type="GO" id="GO:1902670">
    <property type="term" value="F:carbon dioxide binding"/>
    <property type="evidence" value="ECO:0007669"/>
    <property type="project" value="TreeGrafter"/>
</dbReference>
<dbReference type="OrthoDB" id="9806017at2"/>
<comment type="caution">
    <text evidence="2">The sequence shown here is derived from an EMBL/GenBank/DDBJ whole genome shotgun (WGS) entry which is preliminary data.</text>
</comment>
<name>A0A1Y2K982_9PROT</name>
<dbReference type="GO" id="GO:0005506">
    <property type="term" value="F:iron ion binding"/>
    <property type="evidence" value="ECO:0007669"/>
    <property type="project" value="TreeGrafter"/>
</dbReference>
<dbReference type="NCBIfam" id="TIGR00074">
    <property type="entry name" value="hypC_hupF"/>
    <property type="match status" value="1"/>
</dbReference>
<dbReference type="PROSITE" id="PS01097">
    <property type="entry name" value="HUPF_HYPC"/>
    <property type="match status" value="1"/>
</dbReference>
<dbReference type="Gene3D" id="2.30.30.140">
    <property type="match status" value="1"/>
</dbReference>
<evidence type="ECO:0000256" key="1">
    <source>
        <dbReference type="ARBA" id="ARBA00006018"/>
    </source>
</evidence>
<protein>
    <submittedName>
        <fullName evidence="2">Putative hydrogenase expression/formation protein HypC</fullName>
    </submittedName>
</protein>
<sequence>MCLGIPVRVVESHDFVAICEGRQGRQQVNMMLVGPQPVGTWVSNYLGSAREVLEPEQAEAINAAMDELTAAVNGDPNANLDLFFDPR</sequence>
<dbReference type="InterPro" id="IPR019812">
    <property type="entry name" value="Hydgase_assmbl_chp_CS"/>
</dbReference>
<dbReference type="RefSeq" id="WP_085440316.1">
    <property type="nucleotide sequence ID" value="NZ_LVJN01000014.1"/>
</dbReference>
<dbReference type="PANTHER" id="PTHR35177">
    <property type="entry name" value="HYDROGENASE MATURATION FACTOR HYBG"/>
    <property type="match status" value="1"/>
</dbReference>
<dbReference type="Proteomes" id="UP000194003">
    <property type="component" value="Unassembled WGS sequence"/>
</dbReference>
<organism evidence="2 3">
    <name type="scientific">Magnetofaba australis IT-1</name>
    <dbReference type="NCBI Taxonomy" id="1434232"/>
    <lineage>
        <taxon>Bacteria</taxon>
        <taxon>Pseudomonadati</taxon>
        <taxon>Pseudomonadota</taxon>
        <taxon>Magnetococcia</taxon>
        <taxon>Magnetococcales</taxon>
        <taxon>Magnetococcaceae</taxon>
        <taxon>Magnetofaba</taxon>
    </lineage>
</organism>
<gene>
    <name evidence="2" type="ORF">MAIT1_04483</name>
</gene>
<keyword evidence="3" id="KW-1185">Reference proteome</keyword>
<dbReference type="PRINTS" id="PR00445">
    <property type="entry name" value="HUPFHYPC"/>
</dbReference>
<reference evidence="2 3" key="1">
    <citation type="journal article" date="2016" name="BMC Genomics">
        <title>Combined genomic and structural analyses of a cultured magnetotactic bacterium reveals its niche adaptation to a dynamic environment.</title>
        <authorList>
            <person name="Araujo A.C."/>
            <person name="Morillo V."/>
            <person name="Cypriano J."/>
            <person name="Teixeira L.C."/>
            <person name="Leao P."/>
            <person name="Lyra S."/>
            <person name="Almeida L.G."/>
            <person name="Bazylinski D.A."/>
            <person name="Vasconcellos A.T."/>
            <person name="Abreu F."/>
            <person name="Lins U."/>
        </authorList>
    </citation>
    <scope>NUCLEOTIDE SEQUENCE [LARGE SCALE GENOMIC DNA]</scope>
    <source>
        <strain evidence="2 3">IT-1</strain>
    </source>
</reference>
<dbReference type="Pfam" id="PF01455">
    <property type="entry name" value="HupF_HypC"/>
    <property type="match status" value="1"/>
</dbReference>
<dbReference type="AlphaFoldDB" id="A0A1Y2K982"/>
<evidence type="ECO:0000313" key="3">
    <source>
        <dbReference type="Proteomes" id="UP000194003"/>
    </source>
</evidence>
<dbReference type="SUPFAM" id="SSF159127">
    <property type="entry name" value="HupF/HypC-like"/>
    <property type="match status" value="1"/>
</dbReference>
<dbReference type="EMBL" id="LVJN01000014">
    <property type="protein sequence ID" value="OSM07297.1"/>
    <property type="molecule type" value="Genomic_DNA"/>
</dbReference>
<dbReference type="GO" id="GO:0051604">
    <property type="term" value="P:protein maturation"/>
    <property type="evidence" value="ECO:0007669"/>
    <property type="project" value="TreeGrafter"/>
</dbReference>